<evidence type="ECO:0000259" key="9">
    <source>
        <dbReference type="Pfam" id="PF01593"/>
    </source>
</evidence>
<keyword evidence="5" id="KW-0285">Flavoprotein</keyword>
<dbReference type="AlphaFoldDB" id="A0A9N9RW95"/>
<dbReference type="OrthoDB" id="2019015at2759"/>
<protein>
    <recommendedName>
        <fullName evidence="9">Amine oxidase domain-containing protein</fullName>
    </recommendedName>
</protein>
<evidence type="ECO:0000256" key="5">
    <source>
        <dbReference type="ARBA" id="ARBA00022630"/>
    </source>
</evidence>
<dbReference type="InterPro" id="IPR036188">
    <property type="entry name" value="FAD/NAD-bd_sf"/>
</dbReference>
<name>A0A9N9RW95_9DIPT</name>
<dbReference type="PANTHER" id="PTHR10742">
    <property type="entry name" value="FLAVIN MONOAMINE OXIDASE"/>
    <property type="match status" value="1"/>
</dbReference>
<evidence type="ECO:0000256" key="8">
    <source>
        <dbReference type="SAM" id="MobiDB-lite"/>
    </source>
</evidence>
<feature type="domain" description="Amine oxidase" evidence="9">
    <location>
        <begin position="24"/>
        <end position="254"/>
    </location>
</feature>
<comment type="similarity">
    <text evidence="3">Belongs to the flavin monoamine oxidase family.</text>
</comment>
<dbReference type="GO" id="GO:0005737">
    <property type="term" value="C:cytoplasm"/>
    <property type="evidence" value="ECO:0007669"/>
    <property type="project" value="UniProtKB-SubCell"/>
</dbReference>
<sequence>MSVKDASNKNKENYYKVIIIGAGVAGLSAANHLISNGITNIKILEARNRIGGRIIAIPLDTQRVELGANWVHGVLGNPIFELAMQHNLINLQQTAPQSRKVIALTDNGKQVPFETLQEIYEAYLIFLRRCEEYFLCTYAPPEDVYSVGAHIKLEVDIYLKSISNKEEKNLREMIINCLLKRETCISGCHSMDEIDLLELGSYTELQGGNIILPNGYSSILNPLKATLSPDTILTNCPVRTIKWKRKKAPVTSPSGLNEIPEESEDGNESDKTITEEPKSIQYDGRVQIICDTNEVFYADHVICTIPLGVLKHNPKIFDPPLPEYKQESIDRLLFGTVNKIFLEYDRPFLSQDVSEIMLLWEDDISQHDEPTAEQIKEFWYKKIYSFSKVNDRLLLGWISGKEAEYMEMIDDQIIADKCTELLKRFLKDPYIPAPKKCVKTTWFSQPYTKGSYTSIGIGASQEDIENIAQPLYSNPHQSKPSILFAGEHCHSNFYSTVHGAYLCGRNTAQIIYRPDSPQEIVMENDSTDLSAWIQGISLE</sequence>
<dbReference type="Proteomes" id="UP001153620">
    <property type="component" value="Chromosome 2"/>
</dbReference>
<evidence type="ECO:0000256" key="1">
    <source>
        <dbReference type="ARBA" id="ARBA00001974"/>
    </source>
</evidence>
<evidence type="ECO:0000256" key="6">
    <source>
        <dbReference type="ARBA" id="ARBA00022827"/>
    </source>
</evidence>
<feature type="domain" description="Amine oxidase" evidence="9">
    <location>
        <begin position="278"/>
        <end position="511"/>
    </location>
</feature>
<evidence type="ECO:0000256" key="3">
    <source>
        <dbReference type="ARBA" id="ARBA00005995"/>
    </source>
</evidence>
<dbReference type="InterPro" id="IPR050281">
    <property type="entry name" value="Flavin_monoamine_oxidase"/>
</dbReference>
<dbReference type="Gene3D" id="3.50.50.60">
    <property type="entry name" value="FAD/NAD(P)-binding domain"/>
    <property type="match status" value="2"/>
</dbReference>
<comment type="subcellular location">
    <subcellularLocation>
        <location evidence="2">Cytoplasm</location>
    </subcellularLocation>
</comment>
<keyword evidence="7" id="KW-0560">Oxidoreductase</keyword>
<dbReference type="SUPFAM" id="SSF51905">
    <property type="entry name" value="FAD/NAD(P)-binding domain"/>
    <property type="match status" value="1"/>
</dbReference>
<proteinExistence type="inferred from homology"/>
<dbReference type="PANTHER" id="PTHR10742:SF405">
    <property type="entry name" value="PEROXISOMAL N(1)-ACETYL-SPERMINE_SPERMIDINE OXIDASE"/>
    <property type="match status" value="1"/>
</dbReference>
<reference evidence="10" key="1">
    <citation type="submission" date="2022-01" db="EMBL/GenBank/DDBJ databases">
        <authorList>
            <person name="King R."/>
        </authorList>
    </citation>
    <scope>NUCLEOTIDE SEQUENCE</scope>
</reference>
<gene>
    <name evidence="10" type="ORF">CHIRRI_LOCUS7389</name>
</gene>
<dbReference type="PRINTS" id="PR00419">
    <property type="entry name" value="ADXRDTASE"/>
</dbReference>
<evidence type="ECO:0000256" key="4">
    <source>
        <dbReference type="ARBA" id="ARBA00022490"/>
    </source>
</evidence>
<evidence type="ECO:0000313" key="10">
    <source>
        <dbReference type="EMBL" id="CAG9804506.1"/>
    </source>
</evidence>
<dbReference type="InterPro" id="IPR002937">
    <property type="entry name" value="Amino_oxidase"/>
</dbReference>
<reference evidence="10" key="2">
    <citation type="submission" date="2022-10" db="EMBL/GenBank/DDBJ databases">
        <authorList>
            <consortium name="ENA_rothamsted_submissions"/>
            <consortium name="culmorum"/>
            <person name="King R."/>
        </authorList>
    </citation>
    <scope>NUCLEOTIDE SEQUENCE</scope>
</reference>
<feature type="region of interest" description="Disordered" evidence="8">
    <location>
        <begin position="249"/>
        <end position="277"/>
    </location>
</feature>
<comment type="cofactor">
    <cofactor evidence="1">
        <name>FAD</name>
        <dbReference type="ChEBI" id="CHEBI:57692"/>
    </cofactor>
</comment>
<keyword evidence="11" id="KW-1185">Reference proteome</keyword>
<keyword evidence="4" id="KW-0963">Cytoplasm</keyword>
<feature type="compositionally biased region" description="Basic and acidic residues" evidence="8">
    <location>
        <begin position="268"/>
        <end position="277"/>
    </location>
</feature>
<dbReference type="SUPFAM" id="SSF54373">
    <property type="entry name" value="FAD-linked reductases, C-terminal domain"/>
    <property type="match status" value="1"/>
</dbReference>
<dbReference type="Gene3D" id="3.90.660.10">
    <property type="match status" value="2"/>
</dbReference>
<dbReference type="GO" id="GO:0046592">
    <property type="term" value="F:polyamine oxidase activity"/>
    <property type="evidence" value="ECO:0007669"/>
    <property type="project" value="TreeGrafter"/>
</dbReference>
<evidence type="ECO:0000313" key="11">
    <source>
        <dbReference type="Proteomes" id="UP001153620"/>
    </source>
</evidence>
<keyword evidence="6" id="KW-0274">FAD</keyword>
<accession>A0A9N9RW95</accession>
<organism evidence="10 11">
    <name type="scientific">Chironomus riparius</name>
    <dbReference type="NCBI Taxonomy" id="315576"/>
    <lineage>
        <taxon>Eukaryota</taxon>
        <taxon>Metazoa</taxon>
        <taxon>Ecdysozoa</taxon>
        <taxon>Arthropoda</taxon>
        <taxon>Hexapoda</taxon>
        <taxon>Insecta</taxon>
        <taxon>Pterygota</taxon>
        <taxon>Neoptera</taxon>
        <taxon>Endopterygota</taxon>
        <taxon>Diptera</taxon>
        <taxon>Nematocera</taxon>
        <taxon>Chironomoidea</taxon>
        <taxon>Chironomidae</taxon>
        <taxon>Chironominae</taxon>
        <taxon>Chironomus</taxon>
    </lineage>
</organism>
<evidence type="ECO:0000256" key="2">
    <source>
        <dbReference type="ARBA" id="ARBA00004496"/>
    </source>
</evidence>
<dbReference type="EMBL" id="OU895878">
    <property type="protein sequence ID" value="CAG9804506.1"/>
    <property type="molecule type" value="Genomic_DNA"/>
</dbReference>
<dbReference type="Pfam" id="PF01593">
    <property type="entry name" value="Amino_oxidase"/>
    <property type="match status" value="2"/>
</dbReference>
<evidence type="ECO:0000256" key="7">
    <source>
        <dbReference type="ARBA" id="ARBA00023002"/>
    </source>
</evidence>